<dbReference type="Pfam" id="PF10881">
    <property type="entry name" value="DUF2726"/>
    <property type="match status" value="1"/>
</dbReference>
<keyword evidence="1" id="KW-1133">Transmembrane helix</keyword>
<evidence type="ECO:0000256" key="1">
    <source>
        <dbReference type="SAM" id="Phobius"/>
    </source>
</evidence>
<feature type="domain" description="DUF2726" evidence="2">
    <location>
        <begin position="48"/>
        <end position="169"/>
    </location>
</feature>
<sequence>MTPTSRDGCSMNLNLLFAMAFGFIIILTLLSRLGSSTSSRHYQYRKHKALFTPAERSFLGVLDNAVGEQYRILGKVRIADVITPEKGMTRQHWQNAFNKISAKHFDYLLCDKQTLDVIAAIELDDKSHKQAKTIARDQLVEDACRTAGLPLIRFDAKRGYHVESVRTTIASTLEPDFEPEIETIPQIIASRD</sequence>
<protein>
    <recommendedName>
        <fullName evidence="2">DUF2726 domain-containing protein</fullName>
    </recommendedName>
</protein>
<dbReference type="KEGG" id="slo:Shew_3054"/>
<dbReference type="STRING" id="323850.Shew_3054"/>
<gene>
    <name evidence="3" type="ordered locus">Shew_3054</name>
</gene>
<dbReference type="EMBL" id="CP000606">
    <property type="protein sequence ID" value="ABO24920.1"/>
    <property type="molecule type" value="Genomic_DNA"/>
</dbReference>
<evidence type="ECO:0000313" key="3">
    <source>
        <dbReference type="EMBL" id="ABO24920.1"/>
    </source>
</evidence>
<dbReference type="REBASE" id="14912">
    <property type="entry name" value="SloPVMrrP"/>
</dbReference>
<keyword evidence="1" id="KW-0472">Membrane</keyword>
<evidence type="ECO:0000259" key="2">
    <source>
        <dbReference type="Pfam" id="PF10881"/>
    </source>
</evidence>
<dbReference type="eggNOG" id="COG0551">
    <property type="taxonomic scope" value="Bacteria"/>
</dbReference>
<keyword evidence="4" id="KW-1185">Reference proteome</keyword>
<keyword evidence="1" id="KW-0812">Transmembrane</keyword>
<evidence type="ECO:0000313" key="4">
    <source>
        <dbReference type="Proteomes" id="UP000001558"/>
    </source>
</evidence>
<accession>A3QHH2</accession>
<dbReference type="AlphaFoldDB" id="A3QHH2"/>
<proteinExistence type="predicted"/>
<dbReference type="HOGENOM" id="CLU_082936_2_1_6"/>
<feature type="transmembrane region" description="Helical" evidence="1">
    <location>
        <begin position="12"/>
        <end position="30"/>
    </location>
</feature>
<dbReference type="InterPro" id="IPR024402">
    <property type="entry name" value="DUF2726"/>
</dbReference>
<name>A3QHH2_SHELP</name>
<dbReference type="Proteomes" id="UP000001558">
    <property type="component" value="Chromosome"/>
</dbReference>
<reference evidence="3 4" key="1">
    <citation type="submission" date="2007-03" db="EMBL/GenBank/DDBJ databases">
        <title>Complete sequence of Shewanella loihica PV-4.</title>
        <authorList>
            <consortium name="US DOE Joint Genome Institute"/>
            <person name="Copeland A."/>
            <person name="Lucas S."/>
            <person name="Lapidus A."/>
            <person name="Barry K."/>
            <person name="Detter J.C."/>
            <person name="Glavina del Rio T."/>
            <person name="Hammon N."/>
            <person name="Israni S."/>
            <person name="Dalin E."/>
            <person name="Tice H."/>
            <person name="Pitluck S."/>
            <person name="Chain P."/>
            <person name="Malfatti S."/>
            <person name="Shin M."/>
            <person name="Vergez L."/>
            <person name="Schmutz J."/>
            <person name="Larimer F."/>
            <person name="Land M."/>
            <person name="Hauser L."/>
            <person name="Kyrpides N."/>
            <person name="Mikhailova N."/>
            <person name="Romine M.F."/>
            <person name="Serres G."/>
            <person name="Fredrickson J."/>
            <person name="Tiedje J."/>
            <person name="Richardson P."/>
        </authorList>
    </citation>
    <scope>NUCLEOTIDE SEQUENCE [LARGE SCALE GENOMIC DNA]</scope>
    <source>
        <strain evidence="4">ATCC BAA-1088 / PV-4</strain>
    </source>
</reference>
<organism evidence="3 4">
    <name type="scientific">Shewanella loihica (strain ATCC BAA-1088 / PV-4)</name>
    <dbReference type="NCBI Taxonomy" id="323850"/>
    <lineage>
        <taxon>Bacteria</taxon>
        <taxon>Pseudomonadati</taxon>
        <taxon>Pseudomonadota</taxon>
        <taxon>Gammaproteobacteria</taxon>
        <taxon>Alteromonadales</taxon>
        <taxon>Shewanellaceae</taxon>
        <taxon>Shewanella</taxon>
    </lineage>
</organism>